<dbReference type="AlphaFoldDB" id="A0A087TZL6"/>
<reference evidence="1 2" key="1">
    <citation type="submission" date="2013-11" db="EMBL/GenBank/DDBJ databases">
        <title>Genome sequencing of Stegodyphus mimosarum.</title>
        <authorList>
            <person name="Bechsgaard J."/>
        </authorList>
    </citation>
    <scope>NUCLEOTIDE SEQUENCE [LARGE SCALE GENOMIC DNA]</scope>
</reference>
<gene>
    <name evidence="1" type="ORF">X975_09459</name>
</gene>
<dbReference type="EMBL" id="KK117466">
    <property type="protein sequence ID" value="KFM70555.1"/>
    <property type="molecule type" value="Genomic_DNA"/>
</dbReference>
<protein>
    <submittedName>
        <fullName evidence="1">Uncharacterized protein</fullName>
    </submittedName>
</protein>
<organism evidence="1 2">
    <name type="scientific">Stegodyphus mimosarum</name>
    <name type="common">African social velvet spider</name>
    <dbReference type="NCBI Taxonomy" id="407821"/>
    <lineage>
        <taxon>Eukaryota</taxon>
        <taxon>Metazoa</taxon>
        <taxon>Ecdysozoa</taxon>
        <taxon>Arthropoda</taxon>
        <taxon>Chelicerata</taxon>
        <taxon>Arachnida</taxon>
        <taxon>Araneae</taxon>
        <taxon>Araneomorphae</taxon>
        <taxon>Entelegynae</taxon>
        <taxon>Eresoidea</taxon>
        <taxon>Eresidae</taxon>
        <taxon>Stegodyphus</taxon>
    </lineage>
</organism>
<name>A0A087TZL6_STEMI</name>
<evidence type="ECO:0000313" key="2">
    <source>
        <dbReference type="Proteomes" id="UP000054359"/>
    </source>
</evidence>
<sequence>MPKNVFVSVLSRKHIKIDFLCFVEESVSSSTMLQQLT</sequence>
<evidence type="ECO:0000313" key="1">
    <source>
        <dbReference type="EMBL" id="KFM70555.1"/>
    </source>
</evidence>
<dbReference type="Proteomes" id="UP000054359">
    <property type="component" value="Unassembled WGS sequence"/>
</dbReference>
<feature type="non-terminal residue" evidence="1">
    <location>
        <position position="37"/>
    </location>
</feature>
<proteinExistence type="predicted"/>
<keyword evidence="2" id="KW-1185">Reference proteome</keyword>
<accession>A0A087TZL6</accession>